<evidence type="ECO:0000256" key="8">
    <source>
        <dbReference type="SAM" id="MobiDB-lite"/>
    </source>
</evidence>
<evidence type="ECO:0000256" key="9">
    <source>
        <dbReference type="SAM" id="Phobius"/>
    </source>
</evidence>
<dbReference type="GO" id="GO:0031638">
    <property type="term" value="P:zymogen activation"/>
    <property type="evidence" value="ECO:0007669"/>
    <property type="project" value="TreeGrafter"/>
</dbReference>
<protein>
    <submittedName>
        <fullName evidence="12">T-cell differentiation antigen CD6</fullName>
    </submittedName>
</protein>
<feature type="transmembrane region" description="Helical" evidence="9">
    <location>
        <begin position="332"/>
        <end position="356"/>
    </location>
</feature>
<evidence type="ECO:0000256" key="4">
    <source>
        <dbReference type="ARBA" id="ARBA00022737"/>
    </source>
</evidence>
<evidence type="ECO:0000256" key="3">
    <source>
        <dbReference type="ARBA" id="ARBA00022729"/>
    </source>
</evidence>
<evidence type="ECO:0000313" key="13">
    <source>
        <dbReference type="Proteomes" id="UP001178461"/>
    </source>
</evidence>
<evidence type="ECO:0000256" key="2">
    <source>
        <dbReference type="ARBA" id="ARBA00022525"/>
    </source>
</evidence>
<reference evidence="12" key="1">
    <citation type="submission" date="2022-12" db="EMBL/GenBank/DDBJ databases">
        <authorList>
            <person name="Alioto T."/>
            <person name="Alioto T."/>
            <person name="Gomez Garrido J."/>
        </authorList>
    </citation>
    <scope>NUCLEOTIDE SEQUENCE</scope>
</reference>
<evidence type="ECO:0000256" key="6">
    <source>
        <dbReference type="ARBA" id="ARBA00023180"/>
    </source>
</evidence>
<dbReference type="Pfam" id="PF00530">
    <property type="entry name" value="SRCR"/>
    <property type="match status" value="2"/>
</dbReference>
<dbReference type="FunFam" id="3.10.250.10:FF:000017">
    <property type="entry name" value="CD6 molecule"/>
    <property type="match status" value="1"/>
</dbReference>
<keyword evidence="2" id="KW-0964">Secreted</keyword>
<accession>A0AA35NVW7</accession>
<evidence type="ECO:0000256" key="1">
    <source>
        <dbReference type="ARBA" id="ARBA00004613"/>
    </source>
</evidence>
<dbReference type="PANTHER" id="PTHR48071:SF15">
    <property type="entry name" value="SRCR DOMAIN-CONTAINING PROTEIN"/>
    <property type="match status" value="1"/>
</dbReference>
<feature type="disulfide bond" evidence="7">
    <location>
        <begin position="256"/>
        <end position="266"/>
    </location>
</feature>
<dbReference type="GO" id="GO:0005615">
    <property type="term" value="C:extracellular space"/>
    <property type="evidence" value="ECO:0007669"/>
    <property type="project" value="TreeGrafter"/>
</dbReference>
<keyword evidence="3 10" id="KW-0732">Signal</keyword>
<proteinExistence type="predicted"/>
<dbReference type="Proteomes" id="UP001178461">
    <property type="component" value="Chromosome 1"/>
</dbReference>
<feature type="region of interest" description="Disordered" evidence="8">
    <location>
        <begin position="404"/>
        <end position="428"/>
    </location>
</feature>
<dbReference type="GO" id="GO:0005886">
    <property type="term" value="C:plasma membrane"/>
    <property type="evidence" value="ECO:0007669"/>
    <property type="project" value="TreeGrafter"/>
</dbReference>
<dbReference type="InterPro" id="IPR001190">
    <property type="entry name" value="SRCR"/>
</dbReference>
<dbReference type="GO" id="GO:0004252">
    <property type="term" value="F:serine-type endopeptidase activity"/>
    <property type="evidence" value="ECO:0007669"/>
    <property type="project" value="TreeGrafter"/>
</dbReference>
<sequence length="551" mass="60354">MLGLFLSPALKIIVVQCTLMHDGPDGCAANDPFLNGDQKRSVLMLRTCKCTLCLWKAYAVQAKPTRSPAIGNSTEGSPTAEPETRKLRLVDGRSNCSGRVEVEYNGTWGTICDDNWDLADAGVVCRQLHCGWALQAPIASHFQKGTGPIYLDEVKCLGNESFLWDCPFERNHDCGHKEDAGVICSEHQEWRLSEGLDACAGRVEVYYRGTWNTVCDGNWYQDEADVLCHSLNCSEKASVPRVPFNHTLMGKMYYDCSGTENSLASCSWLYNNSNVCAAQFGAAGVICKGSQGLADPANTQATEAVTPVSHLTSPRWTAPENLPVDVRPSYQILQILCIVLGLLLFLAILTLIITVLRHRRRENVADSANPCASTAAPILLNHIMQVSATGTRNNYQQVPTNLPKEEATAVLPTPLSEDSDSDYEHYDFSSKPPVQLSTFYNSLRNRVTDEYPPRYNFAMPAMHEEGDNKHPTSEAYPQAGPAAEDSDSTSSGDADWYENIQKPEQQESHPGNEPSFGGSTASPRPLVNCKAGPGNSSFDSSSSSDYDDMWA</sequence>
<keyword evidence="6" id="KW-0325">Glycoprotein</keyword>
<dbReference type="FunFam" id="3.10.250.10:FF:000006">
    <property type="entry name" value="neurotrypsin isoform X2"/>
    <property type="match status" value="1"/>
</dbReference>
<feature type="region of interest" description="Disordered" evidence="8">
    <location>
        <begin position="461"/>
        <end position="551"/>
    </location>
</feature>
<dbReference type="EMBL" id="OX395126">
    <property type="protein sequence ID" value="CAI5763028.1"/>
    <property type="molecule type" value="Genomic_DNA"/>
</dbReference>
<organism evidence="12 13">
    <name type="scientific">Podarcis lilfordi</name>
    <name type="common">Lilford's wall lizard</name>
    <dbReference type="NCBI Taxonomy" id="74358"/>
    <lineage>
        <taxon>Eukaryota</taxon>
        <taxon>Metazoa</taxon>
        <taxon>Chordata</taxon>
        <taxon>Craniata</taxon>
        <taxon>Vertebrata</taxon>
        <taxon>Euteleostomi</taxon>
        <taxon>Lepidosauria</taxon>
        <taxon>Squamata</taxon>
        <taxon>Bifurcata</taxon>
        <taxon>Unidentata</taxon>
        <taxon>Episquamata</taxon>
        <taxon>Laterata</taxon>
        <taxon>Lacertibaenia</taxon>
        <taxon>Lacertidae</taxon>
        <taxon>Podarcis</taxon>
    </lineage>
</organism>
<keyword evidence="9" id="KW-0812">Transmembrane</keyword>
<evidence type="ECO:0000259" key="11">
    <source>
        <dbReference type="PROSITE" id="PS50287"/>
    </source>
</evidence>
<feature type="signal peptide" evidence="10">
    <location>
        <begin position="1"/>
        <end position="17"/>
    </location>
</feature>
<dbReference type="InterPro" id="IPR036772">
    <property type="entry name" value="SRCR-like_dom_sf"/>
</dbReference>
<evidence type="ECO:0000256" key="7">
    <source>
        <dbReference type="PROSITE-ProRule" id="PRU00196"/>
    </source>
</evidence>
<dbReference type="Gene3D" id="3.10.250.10">
    <property type="entry name" value="SRCR-like domain"/>
    <property type="match status" value="2"/>
</dbReference>
<comment type="caution">
    <text evidence="7">Lacks conserved residue(s) required for the propagation of feature annotation.</text>
</comment>
<keyword evidence="9" id="KW-0472">Membrane</keyword>
<gene>
    <name evidence="12" type="ORF">PODLI_1B032855</name>
</gene>
<feature type="compositionally biased region" description="Basic and acidic residues" evidence="8">
    <location>
        <begin position="462"/>
        <end position="472"/>
    </location>
</feature>
<evidence type="ECO:0000256" key="10">
    <source>
        <dbReference type="SAM" id="SignalP"/>
    </source>
</evidence>
<dbReference type="PROSITE" id="PS50287">
    <property type="entry name" value="SRCR_2"/>
    <property type="match status" value="2"/>
</dbReference>
<dbReference type="PRINTS" id="PR00258">
    <property type="entry name" value="SPERACTRCPTR"/>
</dbReference>
<evidence type="ECO:0000313" key="12">
    <source>
        <dbReference type="EMBL" id="CAI5763028.1"/>
    </source>
</evidence>
<dbReference type="AlphaFoldDB" id="A0AA35NVW7"/>
<feature type="chain" id="PRO_5041453174" evidence="10">
    <location>
        <begin position="18"/>
        <end position="551"/>
    </location>
</feature>
<keyword evidence="4" id="KW-0677">Repeat</keyword>
<dbReference type="SMART" id="SM00202">
    <property type="entry name" value="SR"/>
    <property type="match status" value="2"/>
</dbReference>
<name>A0AA35NVW7_9SAUR</name>
<keyword evidence="13" id="KW-1185">Reference proteome</keyword>
<keyword evidence="9" id="KW-1133">Transmembrane helix</keyword>
<evidence type="ECO:0000256" key="5">
    <source>
        <dbReference type="ARBA" id="ARBA00023157"/>
    </source>
</evidence>
<comment type="subcellular location">
    <subcellularLocation>
        <location evidence="1">Secreted</location>
    </subcellularLocation>
</comment>
<keyword evidence="5 7" id="KW-1015">Disulfide bond</keyword>
<feature type="disulfide bond" evidence="7">
    <location>
        <begin position="156"/>
        <end position="166"/>
    </location>
</feature>
<feature type="domain" description="SRCR" evidence="11">
    <location>
        <begin position="87"/>
        <end position="185"/>
    </location>
</feature>
<dbReference type="PANTHER" id="PTHR48071">
    <property type="entry name" value="SRCR DOMAIN-CONTAINING PROTEIN"/>
    <property type="match status" value="1"/>
</dbReference>
<feature type="domain" description="SRCR" evidence="11">
    <location>
        <begin position="190"/>
        <end position="288"/>
    </location>
</feature>
<dbReference type="SUPFAM" id="SSF56487">
    <property type="entry name" value="SRCR-like"/>
    <property type="match status" value="2"/>
</dbReference>